<organism evidence="4 5">
    <name type="scientific">Dendrobium catenatum</name>
    <dbReference type="NCBI Taxonomy" id="906689"/>
    <lineage>
        <taxon>Eukaryota</taxon>
        <taxon>Viridiplantae</taxon>
        <taxon>Streptophyta</taxon>
        <taxon>Embryophyta</taxon>
        <taxon>Tracheophyta</taxon>
        <taxon>Spermatophyta</taxon>
        <taxon>Magnoliopsida</taxon>
        <taxon>Liliopsida</taxon>
        <taxon>Asparagales</taxon>
        <taxon>Orchidaceae</taxon>
        <taxon>Epidendroideae</taxon>
        <taxon>Malaxideae</taxon>
        <taxon>Dendrobiinae</taxon>
        <taxon>Dendrobium</taxon>
    </lineage>
</organism>
<name>A0A2I0VWF8_9ASPA</name>
<accession>A0A2I0VWF8</accession>
<dbReference type="Gene3D" id="1.25.40.10">
    <property type="entry name" value="Tetratricopeptide repeat domain"/>
    <property type="match status" value="4"/>
</dbReference>
<dbReference type="Pfam" id="PF01535">
    <property type="entry name" value="PPR"/>
    <property type="match status" value="3"/>
</dbReference>
<feature type="domain" description="DYW" evidence="3">
    <location>
        <begin position="595"/>
        <end position="687"/>
    </location>
</feature>
<evidence type="ECO:0000313" key="4">
    <source>
        <dbReference type="EMBL" id="PKU67737.1"/>
    </source>
</evidence>
<feature type="repeat" description="PPR" evidence="2">
    <location>
        <begin position="379"/>
        <end position="414"/>
    </location>
</feature>
<dbReference type="InterPro" id="IPR032867">
    <property type="entry name" value="DYW_dom"/>
</dbReference>
<dbReference type="InterPro" id="IPR011990">
    <property type="entry name" value="TPR-like_helical_dom_sf"/>
</dbReference>
<gene>
    <name evidence="4" type="primary">LOI1</name>
    <name evidence="4" type="ORF">MA16_Dca013767</name>
</gene>
<dbReference type="FunFam" id="1.25.40.10:FF:000344">
    <property type="entry name" value="Pentatricopeptide repeat-containing protein"/>
    <property type="match status" value="1"/>
</dbReference>
<keyword evidence="5" id="KW-1185">Reference proteome</keyword>
<dbReference type="EMBL" id="KZ503168">
    <property type="protein sequence ID" value="PKU67737.1"/>
    <property type="molecule type" value="Genomic_DNA"/>
</dbReference>
<dbReference type="PANTHER" id="PTHR47926:SF398">
    <property type="entry name" value="PENTATRICOPEPTIDE REPEAT-CONTAINING PROTEIN"/>
    <property type="match status" value="1"/>
</dbReference>
<dbReference type="Pfam" id="PF14432">
    <property type="entry name" value="DYW_deaminase"/>
    <property type="match status" value="1"/>
</dbReference>
<dbReference type="InterPro" id="IPR046960">
    <property type="entry name" value="PPR_At4g14850-like_plant"/>
</dbReference>
<dbReference type="PROSITE" id="PS51375">
    <property type="entry name" value="PPR"/>
    <property type="match status" value="4"/>
</dbReference>
<reference evidence="4 5" key="1">
    <citation type="journal article" date="2016" name="Sci. Rep.">
        <title>The Dendrobium catenatum Lindl. genome sequence provides insights into polysaccharide synthase, floral development and adaptive evolution.</title>
        <authorList>
            <person name="Zhang G.Q."/>
            <person name="Xu Q."/>
            <person name="Bian C."/>
            <person name="Tsai W.C."/>
            <person name="Yeh C.M."/>
            <person name="Liu K.W."/>
            <person name="Yoshida K."/>
            <person name="Zhang L.S."/>
            <person name="Chang S.B."/>
            <person name="Chen F."/>
            <person name="Shi Y."/>
            <person name="Su Y.Y."/>
            <person name="Zhang Y.Q."/>
            <person name="Chen L.J."/>
            <person name="Yin Y."/>
            <person name="Lin M."/>
            <person name="Huang H."/>
            <person name="Deng H."/>
            <person name="Wang Z.W."/>
            <person name="Zhu S.L."/>
            <person name="Zhao X."/>
            <person name="Deng C."/>
            <person name="Niu S.C."/>
            <person name="Huang J."/>
            <person name="Wang M."/>
            <person name="Liu G.H."/>
            <person name="Yang H.J."/>
            <person name="Xiao X.J."/>
            <person name="Hsiao Y.Y."/>
            <person name="Wu W.L."/>
            <person name="Chen Y.Y."/>
            <person name="Mitsuda N."/>
            <person name="Ohme-Takagi M."/>
            <person name="Luo Y.B."/>
            <person name="Van de Peer Y."/>
            <person name="Liu Z.J."/>
        </authorList>
    </citation>
    <scope>NUCLEOTIDE SEQUENCE [LARGE SCALE GENOMIC DNA]</scope>
    <source>
        <tissue evidence="4">The whole plant</tissue>
    </source>
</reference>
<sequence>MASLLATGPQALAGAVELAVSSRSLLRGRSTHAQIIKSLYPLPLPSFLSNHLINMYAKLDLPSPAFLLLSLDPYPSVVSFTALISGAAQNNRPLLALNLFPLLLRSSVRPNDFTLPSLLKAAARLGCPLAGLQLHTFSLKSGLLSDVFVTSAAVDMYHKTGLVSHARHLFDEMPHKNIVAWNAVMTNAILDGFPETAIDAFIRLRLAAEIPNEVSFCAFLNACASVEYFRLGSQLHSFIIRIGFDTNVSVGNALVDFYGKCSSVVEARQVFDSLAIKNDVSWCSVIVVHAQNAEEEEAFRLYLATRREGFIPTDFMISSLLTTCSGLSGLELGRSLHAVAVRSCIDGNIFVGSALVDMYGKCGSIEEAEQVFELMPERNFVTWNAMVGGYAAQGNASMALKVFDEMTIRDEVKPNYVTLVSAMSACARGGRLKEGMELFEEMEERYGIKRRNEHYACVVDLLGRAGMEEKAYEIIKKMPMKPSVSVWGALLNACRIHGKEKLGRIAAEELFEIDPYDSGNHVLLSNIFASAGRWKESIEVRKEMKDVGIKKEPGCSWITWKNSVHVFQAKDTSHERNAEIQGLLAELLQRMVAAGYTPDTRFALYELEDEEKESELYQHSEKLALAFGLICIPQGISIRINKNLRVCGDCHQAIKFISGIVGREIIVRDNVRFHRFKDYQCSCGDYW</sequence>
<dbReference type="InterPro" id="IPR046848">
    <property type="entry name" value="E_motif"/>
</dbReference>
<keyword evidence="1" id="KW-0677">Repeat</keyword>
<protein>
    <submittedName>
        <fullName evidence="4">Pentatricopeptide repeat-containing protein</fullName>
    </submittedName>
</protein>
<dbReference type="Pfam" id="PF20431">
    <property type="entry name" value="E_motif"/>
    <property type="match status" value="1"/>
</dbReference>
<feature type="repeat" description="PPR" evidence="2">
    <location>
        <begin position="348"/>
        <end position="378"/>
    </location>
</feature>
<reference evidence="4 5" key="2">
    <citation type="journal article" date="2017" name="Nature">
        <title>The Apostasia genome and the evolution of orchids.</title>
        <authorList>
            <person name="Zhang G.Q."/>
            <person name="Liu K.W."/>
            <person name="Li Z."/>
            <person name="Lohaus R."/>
            <person name="Hsiao Y.Y."/>
            <person name="Niu S.C."/>
            <person name="Wang J.Y."/>
            <person name="Lin Y.C."/>
            <person name="Xu Q."/>
            <person name="Chen L.J."/>
            <person name="Yoshida K."/>
            <person name="Fujiwara S."/>
            <person name="Wang Z.W."/>
            <person name="Zhang Y.Q."/>
            <person name="Mitsuda N."/>
            <person name="Wang M."/>
            <person name="Liu G.H."/>
            <person name="Pecoraro L."/>
            <person name="Huang H.X."/>
            <person name="Xiao X.J."/>
            <person name="Lin M."/>
            <person name="Wu X.Y."/>
            <person name="Wu W.L."/>
            <person name="Chen Y.Y."/>
            <person name="Chang S.B."/>
            <person name="Sakamoto S."/>
            <person name="Ohme-Takagi M."/>
            <person name="Yagi M."/>
            <person name="Zeng S.J."/>
            <person name="Shen C.Y."/>
            <person name="Yeh C.M."/>
            <person name="Luo Y.B."/>
            <person name="Tsai W.C."/>
            <person name="Van de Peer Y."/>
            <person name="Liu Z.J."/>
        </authorList>
    </citation>
    <scope>NUCLEOTIDE SEQUENCE [LARGE SCALE GENOMIC DNA]</scope>
    <source>
        <tissue evidence="4">The whole plant</tissue>
    </source>
</reference>
<proteinExistence type="predicted"/>
<dbReference type="GO" id="GO:0003723">
    <property type="term" value="F:RNA binding"/>
    <property type="evidence" value="ECO:0007669"/>
    <property type="project" value="InterPro"/>
</dbReference>
<dbReference type="Pfam" id="PF13041">
    <property type="entry name" value="PPR_2"/>
    <property type="match status" value="1"/>
</dbReference>
<evidence type="ECO:0000256" key="2">
    <source>
        <dbReference type="PROSITE-ProRule" id="PRU00708"/>
    </source>
</evidence>
<feature type="repeat" description="PPR" evidence="2">
    <location>
        <begin position="76"/>
        <end position="110"/>
    </location>
</feature>
<dbReference type="FunFam" id="1.25.40.10:FF:000475">
    <property type="entry name" value="Pentatricopeptide repeat-containing protein At5g40410, mitochondrial"/>
    <property type="match status" value="1"/>
</dbReference>
<evidence type="ECO:0000256" key="1">
    <source>
        <dbReference type="ARBA" id="ARBA00022737"/>
    </source>
</evidence>
<evidence type="ECO:0000259" key="3">
    <source>
        <dbReference type="Pfam" id="PF14432"/>
    </source>
</evidence>
<dbReference type="FunFam" id="1.25.40.10:FF:001211">
    <property type="entry name" value="Pentatricopeptide repeat-containing protein"/>
    <property type="match status" value="1"/>
</dbReference>
<dbReference type="OrthoDB" id="750109at2759"/>
<dbReference type="AlphaFoldDB" id="A0A2I0VWF8"/>
<feature type="repeat" description="PPR" evidence="2">
    <location>
        <begin position="415"/>
        <end position="445"/>
    </location>
</feature>
<evidence type="ECO:0000313" key="5">
    <source>
        <dbReference type="Proteomes" id="UP000233837"/>
    </source>
</evidence>
<dbReference type="PANTHER" id="PTHR47926">
    <property type="entry name" value="PENTATRICOPEPTIDE REPEAT-CONTAINING PROTEIN"/>
    <property type="match status" value="1"/>
</dbReference>
<dbReference type="GO" id="GO:0008270">
    <property type="term" value="F:zinc ion binding"/>
    <property type="evidence" value="ECO:0007669"/>
    <property type="project" value="InterPro"/>
</dbReference>
<dbReference type="InterPro" id="IPR002885">
    <property type="entry name" value="PPR_rpt"/>
</dbReference>
<dbReference type="NCBIfam" id="TIGR00756">
    <property type="entry name" value="PPR"/>
    <property type="match status" value="3"/>
</dbReference>
<dbReference type="GO" id="GO:0009451">
    <property type="term" value="P:RNA modification"/>
    <property type="evidence" value="ECO:0007669"/>
    <property type="project" value="InterPro"/>
</dbReference>
<dbReference type="Proteomes" id="UP000233837">
    <property type="component" value="Unassembled WGS sequence"/>
</dbReference>